<dbReference type="Proteomes" id="UP001055811">
    <property type="component" value="Linkage Group LG09"/>
</dbReference>
<proteinExistence type="predicted"/>
<name>A0ACB8Z0P7_CICIN</name>
<accession>A0ACB8Z0P7</accession>
<gene>
    <name evidence="1" type="ORF">L2E82_47815</name>
</gene>
<dbReference type="EMBL" id="CM042017">
    <property type="protein sequence ID" value="KAI3689845.1"/>
    <property type="molecule type" value="Genomic_DNA"/>
</dbReference>
<evidence type="ECO:0000313" key="1">
    <source>
        <dbReference type="EMBL" id="KAI3689845.1"/>
    </source>
</evidence>
<organism evidence="1 2">
    <name type="scientific">Cichorium intybus</name>
    <name type="common">Chicory</name>
    <dbReference type="NCBI Taxonomy" id="13427"/>
    <lineage>
        <taxon>Eukaryota</taxon>
        <taxon>Viridiplantae</taxon>
        <taxon>Streptophyta</taxon>
        <taxon>Embryophyta</taxon>
        <taxon>Tracheophyta</taxon>
        <taxon>Spermatophyta</taxon>
        <taxon>Magnoliopsida</taxon>
        <taxon>eudicotyledons</taxon>
        <taxon>Gunneridae</taxon>
        <taxon>Pentapetalae</taxon>
        <taxon>asterids</taxon>
        <taxon>campanulids</taxon>
        <taxon>Asterales</taxon>
        <taxon>Asteraceae</taxon>
        <taxon>Cichorioideae</taxon>
        <taxon>Cichorieae</taxon>
        <taxon>Cichoriinae</taxon>
        <taxon>Cichorium</taxon>
    </lineage>
</organism>
<sequence>MLKLRKRSSKEEFDDEYTKGLFFIKENISKILNEDAKKSRKFELFFKTDKNLRRSNRVAEIYFCRFTVKKHRKFSPFSLGLLYSPGFGNLLTRFPFLIQHILARFLLLET</sequence>
<keyword evidence="2" id="KW-1185">Reference proteome</keyword>
<evidence type="ECO:0000313" key="2">
    <source>
        <dbReference type="Proteomes" id="UP001055811"/>
    </source>
</evidence>
<comment type="caution">
    <text evidence="1">The sequence shown here is derived from an EMBL/GenBank/DDBJ whole genome shotgun (WGS) entry which is preliminary data.</text>
</comment>
<protein>
    <submittedName>
        <fullName evidence="1">Uncharacterized protein</fullName>
    </submittedName>
</protein>
<reference evidence="2" key="1">
    <citation type="journal article" date="2022" name="Mol. Ecol. Resour.">
        <title>The genomes of chicory, endive, great burdock and yacon provide insights into Asteraceae palaeo-polyploidization history and plant inulin production.</title>
        <authorList>
            <person name="Fan W."/>
            <person name="Wang S."/>
            <person name="Wang H."/>
            <person name="Wang A."/>
            <person name="Jiang F."/>
            <person name="Liu H."/>
            <person name="Zhao H."/>
            <person name="Xu D."/>
            <person name="Zhang Y."/>
        </authorList>
    </citation>
    <scope>NUCLEOTIDE SEQUENCE [LARGE SCALE GENOMIC DNA]</scope>
    <source>
        <strain evidence="2">cv. Punajuju</strain>
    </source>
</reference>
<reference evidence="1 2" key="2">
    <citation type="journal article" date="2022" name="Mol. Ecol. Resour.">
        <title>The genomes of chicory, endive, great burdock and yacon provide insights into Asteraceae paleo-polyploidization history and plant inulin production.</title>
        <authorList>
            <person name="Fan W."/>
            <person name="Wang S."/>
            <person name="Wang H."/>
            <person name="Wang A."/>
            <person name="Jiang F."/>
            <person name="Liu H."/>
            <person name="Zhao H."/>
            <person name="Xu D."/>
            <person name="Zhang Y."/>
        </authorList>
    </citation>
    <scope>NUCLEOTIDE SEQUENCE [LARGE SCALE GENOMIC DNA]</scope>
    <source>
        <strain evidence="2">cv. Punajuju</strain>
        <tissue evidence="1">Leaves</tissue>
    </source>
</reference>